<dbReference type="AlphaFoldDB" id="A0A8H8CNE6"/>
<name>A0A8H8CNE6_PSICU</name>
<comment type="caution">
    <text evidence="1">The sequence shown here is derived from an EMBL/GenBank/DDBJ whole genome shotgun (WGS) entry which is preliminary data.</text>
</comment>
<proteinExistence type="predicted"/>
<dbReference type="EMBL" id="JAFIQS010000003">
    <property type="protein sequence ID" value="KAG5170989.1"/>
    <property type="molecule type" value="Genomic_DNA"/>
</dbReference>
<sequence length="132" mass="14260">MAEERDGTLGTASRPSRVLWRGFIAEAGRGDWLGEASTHRQSPSTLVSTVICHQQSQRPVESEVDQSGCIKTVFRPSQSTLHRWREAQLAVGCAHGVLFIVTKAGGGELSGESTSKLTPSVDLKAHRGQCVF</sequence>
<evidence type="ECO:0000313" key="1">
    <source>
        <dbReference type="EMBL" id="KAG5170989.1"/>
    </source>
</evidence>
<reference evidence="1" key="1">
    <citation type="submission" date="2021-02" db="EMBL/GenBank/DDBJ databases">
        <title>Psilocybe cubensis genome.</title>
        <authorList>
            <person name="Mckernan K.J."/>
            <person name="Crawford S."/>
            <person name="Trippe A."/>
            <person name="Kane L.T."/>
            <person name="Mclaughlin S."/>
        </authorList>
    </citation>
    <scope>NUCLEOTIDE SEQUENCE [LARGE SCALE GENOMIC DNA]</scope>
    <source>
        <strain evidence="1">MGC-MH-2018</strain>
    </source>
</reference>
<organism evidence="1">
    <name type="scientific">Psilocybe cubensis</name>
    <name type="common">Psychedelic mushroom</name>
    <name type="synonym">Stropharia cubensis</name>
    <dbReference type="NCBI Taxonomy" id="181762"/>
    <lineage>
        <taxon>Eukaryota</taxon>
        <taxon>Fungi</taxon>
        <taxon>Dikarya</taxon>
        <taxon>Basidiomycota</taxon>
        <taxon>Agaricomycotina</taxon>
        <taxon>Agaricomycetes</taxon>
        <taxon>Agaricomycetidae</taxon>
        <taxon>Agaricales</taxon>
        <taxon>Agaricineae</taxon>
        <taxon>Strophariaceae</taxon>
        <taxon>Psilocybe</taxon>
    </lineage>
</organism>
<gene>
    <name evidence="1" type="ORF">JR316_003066</name>
</gene>
<protein>
    <submittedName>
        <fullName evidence="1">Uncharacterized protein</fullName>
    </submittedName>
</protein>
<accession>A0A8H8CNE6</accession>